<dbReference type="EMBL" id="VTFT01000003">
    <property type="protein sequence ID" value="TYT23142.1"/>
    <property type="molecule type" value="Genomic_DNA"/>
</dbReference>
<organism evidence="1 2">
    <name type="scientific">Luteimonas viscosa</name>
    <dbReference type="NCBI Taxonomy" id="1132694"/>
    <lineage>
        <taxon>Bacteria</taxon>
        <taxon>Pseudomonadati</taxon>
        <taxon>Pseudomonadota</taxon>
        <taxon>Gammaproteobacteria</taxon>
        <taxon>Lysobacterales</taxon>
        <taxon>Lysobacteraceae</taxon>
        <taxon>Luteimonas</taxon>
    </lineage>
</organism>
<dbReference type="InterPro" id="IPR012434">
    <property type="entry name" value="DUF1631"/>
</dbReference>
<comment type="caution">
    <text evidence="1">The sequence shown here is derived from an EMBL/GenBank/DDBJ whole genome shotgun (WGS) entry which is preliminary data.</text>
</comment>
<dbReference type="Proteomes" id="UP000324973">
    <property type="component" value="Unassembled WGS sequence"/>
</dbReference>
<accession>A0A5D4XJM8</accession>
<evidence type="ECO:0000313" key="2">
    <source>
        <dbReference type="Proteomes" id="UP000324973"/>
    </source>
</evidence>
<sequence length="692" mass="74574">MTVAPLSYRDCGFAGSRVNERQVAAGTRAPAEVLAGLRAGFGDRVVPWMRDALLATLQDLDARAEAAPPSPALVEDRADVSLLLREALVYEARWQAQIDALLQGWPRMQAIGGGELTLMGENDLRAQLVGAPVIDALEHRFENIVDLVDRRLYTLAARMGSHSHPRNPFAPRALAETFLRAFTALDASVRVHALVLRHFSKLASDRLAAVYQWCNGYLADAGCELSSGHEGAFLTGLSVAAGQAVATPDGGAGAQRDRLRSRLAERRKEAGEDAPRRIREEELLSLLSLLRSEREPAPDPSADTQSTSARLRAGLDRTGVGIGIGLGSAARTPWQDATIEVVGRLVDTLAEHAALSAEQTRALRRLSLPLLRFALEDDALFEHAERPVLRVLSAIVRLWDGNARRSAVERDLHRIADEAAAALMLDQGANVAQAGALAARIEAEVEPVRRRAEAASTRLWQSMQGRERLEAARAEADRELAQVYASAPLPATLAEFLARHWRQWLVQLWLRDGSDSVRYREAAALGRALVALDEESDGRALAGRLLQLEPALRECLAISGLHDDAATLELSKLVAEYADPDVPVANSTYTPLASGSDPVVYGAPVDGFAIGDRFARVLDDGAQQALTLAWLSPLSGTALLVDVQGARQAVVDAASLRTRVEQGEWRRLPAGDPVEHALALIATAVAMGDAVA</sequence>
<name>A0A5D4XJM8_9GAMM</name>
<dbReference type="AlphaFoldDB" id="A0A5D4XJM8"/>
<dbReference type="OrthoDB" id="6188167at2"/>
<reference evidence="1 2" key="1">
    <citation type="submission" date="2019-08" db="EMBL/GenBank/DDBJ databases">
        <title>Luteimonas viscosus sp. nov., isolated from soil of a sunflower field.</title>
        <authorList>
            <person name="Jianli Z."/>
            <person name="Ying Z."/>
        </authorList>
    </citation>
    <scope>NUCLEOTIDE SEQUENCE [LARGE SCALE GENOMIC DNA]</scope>
    <source>
        <strain evidence="1 2">XBU10</strain>
    </source>
</reference>
<dbReference type="Pfam" id="PF07793">
    <property type="entry name" value="DUF1631"/>
    <property type="match status" value="2"/>
</dbReference>
<keyword evidence="2" id="KW-1185">Reference proteome</keyword>
<proteinExistence type="predicted"/>
<protein>
    <submittedName>
        <fullName evidence="1">DUF1631 domain-containing protein</fullName>
    </submittedName>
</protein>
<gene>
    <name evidence="1" type="ORF">FZO89_18055</name>
</gene>
<evidence type="ECO:0000313" key="1">
    <source>
        <dbReference type="EMBL" id="TYT23142.1"/>
    </source>
</evidence>